<dbReference type="Pfam" id="PF13302">
    <property type="entry name" value="Acetyltransf_3"/>
    <property type="match status" value="1"/>
</dbReference>
<protein>
    <recommendedName>
        <fullName evidence="1">N-acetyltransferase domain-containing protein</fullName>
    </recommendedName>
</protein>
<dbReference type="InterPro" id="IPR016181">
    <property type="entry name" value="Acyl_CoA_acyltransferase"/>
</dbReference>
<evidence type="ECO:0000259" key="1">
    <source>
        <dbReference type="Pfam" id="PF13302"/>
    </source>
</evidence>
<comment type="caution">
    <text evidence="2">The sequence shown here is derived from an EMBL/GenBank/DDBJ whole genome shotgun (WGS) entry which is preliminary data.</text>
</comment>
<dbReference type="InterPro" id="IPR000182">
    <property type="entry name" value="GNAT_dom"/>
</dbReference>
<reference evidence="3" key="1">
    <citation type="submission" date="2024-06" db="EMBL/GenBank/DDBJ databases">
        <title>Multi-omics analyses provide insights into the biosynthesis of the anticancer antibiotic pleurotin in Hohenbuehelia grisea.</title>
        <authorList>
            <person name="Weaver J.A."/>
            <person name="Alberti F."/>
        </authorList>
    </citation>
    <scope>NUCLEOTIDE SEQUENCE [LARGE SCALE GENOMIC DNA]</scope>
    <source>
        <strain evidence="3">T-177</strain>
    </source>
</reference>
<dbReference type="Proteomes" id="UP001556367">
    <property type="component" value="Unassembled WGS sequence"/>
</dbReference>
<keyword evidence="3" id="KW-1185">Reference proteome</keyword>
<organism evidence="2 3">
    <name type="scientific">Hohenbuehelia grisea</name>
    <dbReference type="NCBI Taxonomy" id="104357"/>
    <lineage>
        <taxon>Eukaryota</taxon>
        <taxon>Fungi</taxon>
        <taxon>Dikarya</taxon>
        <taxon>Basidiomycota</taxon>
        <taxon>Agaricomycotina</taxon>
        <taxon>Agaricomycetes</taxon>
        <taxon>Agaricomycetidae</taxon>
        <taxon>Agaricales</taxon>
        <taxon>Pleurotineae</taxon>
        <taxon>Pleurotaceae</taxon>
        <taxon>Hohenbuehelia</taxon>
    </lineage>
</organism>
<gene>
    <name evidence="2" type="ORF">HGRIS_008382</name>
</gene>
<name>A0ABR3J886_9AGAR</name>
<evidence type="ECO:0000313" key="2">
    <source>
        <dbReference type="EMBL" id="KAL0951707.1"/>
    </source>
</evidence>
<dbReference type="PANTHER" id="PTHR43328:SF1">
    <property type="entry name" value="N-ACETYLTRANSFERASE DOMAIN-CONTAINING PROTEIN"/>
    <property type="match status" value="1"/>
</dbReference>
<dbReference type="PANTHER" id="PTHR43328">
    <property type="entry name" value="ACETYLTRANSFERASE-RELATED"/>
    <property type="match status" value="1"/>
</dbReference>
<dbReference type="Gene3D" id="3.40.630.30">
    <property type="match status" value="1"/>
</dbReference>
<dbReference type="EMBL" id="JASNQZ010000011">
    <property type="protein sequence ID" value="KAL0951707.1"/>
    <property type="molecule type" value="Genomic_DNA"/>
</dbReference>
<proteinExistence type="predicted"/>
<evidence type="ECO:0000313" key="3">
    <source>
        <dbReference type="Proteomes" id="UP001556367"/>
    </source>
</evidence>
<accession>A0ABR3J886</accession>
<dbReference type="SUPFAM" id="SSF55729">
    <property type="entry name" value="Acyl-CoA N-acyltransferases (Nat)"/>
    <property type="match status" value="1"/>
</dbReference>
<feature type="domain" description="N-acetyltransferase" evidence="1">
    <location>
        <begin position="29"/>
        <end position="213"/>
    </location>
</feature>
<sequence>MAKYQLYPLEFNTGSNEPFLRLSPPHENIIITPPRASDVSDMVTILNDPLVQPWMGMPMESFERANIEAWVVRLKAESDKLVDELMKAEEGDELKVIDGCPIRSLREVQPDGSELYLGDLGVRRCTWTEVLEEREKQRLVDENAARAAGDPGIVWQVADFLVPSHHRRGIMSMALANLLQKWAIPRMGVKHIRLAIFDGNEGSLGVFGKAGFVEVDKMIDGLAVRGEKRTLRVLEWRLERLLDQHVKSE</sequence>